<evidence type="ECO:0000259" key="1">
    <source>
        <dbReference type="Pfam" id="PF00534"/>
    </source>
</evidence>
<protein>
    <submittedName>
        <fullName evidence="2">Glycosyltransferase</fullName>
    </submittedName>
</protein>
<dbReference type="PANTHER" id="PTHR12526">
    <property type="entry name" value="GLYCOSYLTRANSFERASE"/>
    <property type="match status" value="1"/>
</dbReference>
<dbReference type="GO" id="GO:0016757">
    <property type="term" value="F:glycosyltransferase activity"/>
    <property type="evidence" value="ECO:0007669"/>
    <property type="project" value="InterPro"/>
</dbReference>
<organism evidence="2">
    <name type="scientific">uncultured Thermomicrobiales bacterium</name>
    <dbReference type="NCBI Taxonomy" id="1645740"/>
    <lineage>
        <taxon>Bacteria</taxon>
        <taxon>Pseudomonadati</taxon>
        <taxon>Thermomicrobiota</taxon>
        <taxon>Thermomicrobia</taxon>
        <taxon>Thermomicrobiales</taxon>
        <taxon>environmental samples</taxon>
    </lineage>
</organism>
<reference evidence="2" key="1">
    <citation type="submission" date="2020-02" db="EMBL/GenBank/DDBJ databases">
        <authorList>
            <person name="Meier V. D."/>
        </authorList>
    </citation>
    <scope>NUCLEOTIDE SEQUENCE</scope>
    <source>
        <strain evidence="2">AVDCRST_MAG18</strain>
    </source>
</reference>
<dbReference type="AlphaFoldDB" id="A0A6J4VWQ0"/>
<dbReference type="EMBL" id="CADCWN010000413">
    <property type="protein sequence ID" value="CAA9590697.1"/>
    <property type="molecule type" value="Genomic_DNA"/>
</dbReference>
<feature type="domain" description="Glycosyl transferase family 1" evidence="1">
    <location>
        <begin position="177"/>
        <end position="330"/>
    </location>
</feature>
<dbReference type="PANTHER" id="PTHR12526:SF635">
    <property type="entry name" value="GLYCOSYL TRANSFERASE GROUP 1"/>
    <property type="match status" value="1"/>
</dbReference>
<gene>
    <name evidence="2" type="ORF">AVDCRST_MAG18-5137</name>
</gene>
<proteinExistence type="predicted"/>
<dbReference type="Pfam" id="PF00534">
    <property type="entry name" value="Glycos_transf_1"/>
    <property type="match status" value="1"/>
</dbReference>
<dbReference type="InterPro" id="IPR001296">
    <property type="entry name" value="Glyco_trans_1"/>
</dbReference>
<accession>A0A6J4VWQ0</accession>
<name>A0A6J4VWQ0_9BACT</name>
<evidence type="ECO:0000313" key="2">
    <source>
        <dbReference type="EMBL" id="CAA9590697.1"/>
    </source>
</evidence>
<dbReference type="CDD" id="cd03801">
    <property type="entry name" value="GT4_PimA-like"/>
    <property type="match status" value="1"/>
</dbReference>
<dbReference type="Gene3D" id="3.40.50.2000">
    <property type="entry name" value="Glycogen Phosphorylase B"/>
    <property type="match status" value="2"/>
</dbReference>
<dbReference type="SUPFAM" id="SSF53756">
    <property type="entry name" value="UDP-Glycosyltransferase/glycogen phosphorylase"/>
    <property type="match status" value="1"/>
</dbReference>
<sequence>MNIAICASQVPFVRGGAEVLVDGLAEALEAHGHRVSVVALPFKWYPKEQLLRGALAWRLIDLTEANGVPIDLVICTKFPTWAVRHPRKVAWIVHQHRQAYDWYGTPLSDFANTPADREVRRRIKGLDAIGLGECRRLFGISRNVTERLDRFNGLHATPLYPPIRLRGLAPLPEGVADDGTILSVSRLDAAKRVDLLIEALALTVAPIRATIVGAGPNEGELRRLIDQRGLADRVALLGRLPDEEVVARYNACRAVYYAPIDEDYGYATIEAFTAGRPVLTATDSGATREFVRDGLTGAVVPPEPAAIAATLDCWHADPDRARRLGLAGREAVADIGWDRVVAALTSDG</sequence>
<keyword evidence="2" id="KW-0808">Transferase</keyword>